<proteinExistence type="predicted"/>
<reference evidence="1" key="1">
    <citation type="submission" date="2016-10" db="EMBL/GenBank/DDBJ databases">
        <authorList>
            <person name="Varghese N."/>
            <person name="Submissions S."/>
        </authorList>
    </citation>
    <scope>NUCLEOTIDE SEQUENCE [LARGE SCALE GENOMIC DNA]</scope>
    <source>
        <strain evidence="1">DSM 22082</strain>
    </source>
</reference>
<gene>
    <name evidence="1" type="ORF">SAMN04489751_0987</name>
</gene>
<dbReference type="AlphaFoldDB" id="A0A1H1NLT4"/>
<sequence length="70" mass="7463">MAVIVHRILALAADDKDARSGFDDIVSDCLELVDFHDSLDLWKQSLEQAEVAASDALDSCDGTDAGLGDI</sequence>
<dbReference type="EMBL" id="LT629739">
    <property type="protein sequence ID" value="SDR99820.1"/>
    <property type="molecule type" value="Genomic_DNA"/>
</dbReference>
<evidence type="ECO:0000313" key="2">
    <source>
        <dbReference type="Proteomes" id="UP000199700"/>
    </source>
</evidence>
<protein>
    <submittedName>
        <fullName evidence="1">Uncharacterized protein</fullName>
    </submittedName>
</protein>
<organism evidence="1 2">
    <name type="scientific">Brevibacterium sandarakinum</name>
    <dbReference type="NCBI Taxonomy" id="629680"/>
    <lineage>
        <taxon>Bacteria</taxon>
        <taxon>Bacillati</taxon>
        <taxon>Actinomycetota</taxon>
        <taxon>Actinomycetes</taxon>
        <taxon>Micrococcales</taxon>
        <taxon>Brevibacteriaceae</taxon>
        <taxon>Brevibacterium</taxon>
    </lineage>
</organism>
<accession>A0A1H1NLT4</accession>
<dbReference type="STRING" id="629680.SAMN04489751_0987"/>
<name>A0A1H1NLT4_BRESA</name>
<keyword evidence="2" id="KW-1185">Reference proteome</keyword>
<evidence type="ECO:0000313" key="1">
    <source>
        <dbReference type="EMBL" id="SDR99820.1"/>
    </source>
</evidence>
<dbReference type="Proteomes" id="UP000199700">
    <property type="component" value="Chromosome"/>
</dbReference>